<feature type="region of interest" description="Disordered" evidence="13">
    <location>
        <begin position="586"/>
        <end position="670"/>
    </location>
</feature>
<dbReference type="GO" id="GO:0005737">
    <property type="term" value="C:cytoplasm"/>
    <property type="evidence" value="ECO:0007669"/>
    <property type="project" value="TreeGrafter"/>
</dbReference>
<evidence type="ECO:0000256" key="5">
    <source>
        <dbReference type="ARBA" id="ARBA00022786"/>
    </source>
</evidence>
<evidence type="ECO:0000256" key="8">
    <source>
        <dbReference type="PIRNR" id="PIRNR039133"/>
    </source>
</evidence>
<evidence type="ECO:0000256" key="10">
    <source>
        <dbReference type="PIRSR" id="PIRSR039133-2"/>
    </source>
</evidence>
<evidence type="ECO:0000256" key="6">
    <source>
        <dbReference type="ARBA" id="ARBA00022833"/>
    </source>
</evidence>
<dbReference type="InterPro" id="IPR030661">
    <property type="entry name" value="Uba2"/>
</dbReference>
<dbReference type="SUPFAM" id="SSF69572">
    <property type="entry name" value="Activating enzymes of the ubiquitin-like proteins"/>
    <property type="match status" value="1"/>
</dbReference>
<keyword evidence="4 8" id="KW-0547">Nucleotide-binding</keyword>
<name>A0AAV1HYM8_9CHLO</name>
<feature type="binding site" evidence="10">
    <location>
        <begin position="61"/>
        <end position="64"/>
    </location>
    <ligand>
        <name>ATP</name>
        <dbReference type="ChEBI" id="CHEBI:30616"/>
    </ligand>
</feature>
<dbReference type="InterPro" id="IPR033127">
    <property type="entry name" value="UBQ-activ_enz_E1_Cys_AS"/>
</dbReference>
<gene>
    <name evidence="17" type="ORF">CVIRNUC_002314</name>
</gene>
<feature type="domain" description="THIF-type NAD/FAD binding fold" evidence="14">
    <location>
        <begin position="15"/>
        <end position="439"/>
    </location>
</feature>
<evidence type="ECO:0000259" key="14">
    <source>
        <dbReference type="Pfam" id="PF00899"/>
    </source>
</evidence>
<dbReference type="InterPro" id="IPR019572">
    <property type="entry name" value="UBA_E1_SCCH"/>
</dbReference>
<dbReference type="Gene3D" id="3.50.50.80">
    <property type="entry name" value="Ubiquitin-activating enzyme E1, inactive adenylation domain, subdomain 1"/>
    <property type="match status" value="1"/>
</dbReference>
<keyword evidence="5 8" id="KW-0833">Ubl conjugation pathway</keyword>
<dbReference type="AlphaFoldDB" id="A0AAV1HYM8"/>
<dbReference type="GO" id="GO:0005524">
    <property type="term" value="F:ATP binding"/>
    <property type="evidence" value="ECO:0007669"/>
    <property type="project" value="UniProtKB-UniRule"/>
</dbReference>
<feature type="binding site" evidence="10">
    <location>
        <begin position="29"/>
        <end position="34"/>
    </location>
    <ligand>
        <name>ATP</name>
        <dbReference type="ChEBI" id="CHEBI:30616"/>
    </ligand>
</feature>
<dbReference type="Pfam" id="PF14732">
    <property type="entry name" value="UAE_UbL"/>
    <property type="match status" value="1"/>
</dbReference>
<comment type="pathway">
    <text evidence="1 8">Protein modification; protein sumoylation.</text>
</comment>
<feature type="domain" description="Ubiquitin/SUMO-activating enzyme ubiquitin-like" evidence="16">
    <location>
        <begin position="472"/>
        <end position="564"/>
    </location>
</feature>
<comment type="subunit">
    <text evidence="8">Heterodimer.</text>
</comment>
<evidence type="ECO:0000256" key="13">
    <source>
        <dbReference type="SAM" id="MobiDB-lite"/>
    </source>
</evidence>
<dbReference type="InterPro" id="IPR045886">
    <property type="entry name" value="ThiF/MoeB/HesA"/>
</dbReference>
<dbReference type="PROSITE" id="PS00865">
    <property type="entry name" value="UBIQUITIN_ACTIVAT_2"/>
    <property type="match status" value="1"/>
</dbReference>
<dbReference type="GO" id="GO:0046872">
    <property type="term" value="F:metal ion binding"/>
    <property type="evidence" value="ECO:0007669"/>
    <property type="project" value="UniProtKB-KW"/>
</dbReference>
<feature type="binding site" evidence="10">
    <location>
        <position position="77"/>
    </location>
    <ligand>
        <name>ATP</name>
        <dbReference type="ChEBI" id="CHEBI:30616"/>
    </ligand>
</feature>
<evidence type="ECO:0000256" key="7">
    <source>
        <dbReference type="ARBA" id="ARBA00022840"/>
    </source>
</evidence>
<feature type="binding site" evidence="11">
    <location>
        <position position="464"/>
    </location>
    <ligand>
        <name>Zn(2+)</name>
        <dbReference type="ChEBI" id="CHEBI:29105"/>
    </ligand>
</feature>
<sequence>MTLSSRWPSVATSSQLKEKMRNAKVLCVGAGGIGCELLKTLVLTGFEDITVIDMDTIETSNLNRQFLFRKHHVGTSKARVAADAVRVFRPNANITVYQGNVKESRFDKTFFGGFALVLNGLDNVEARRHVNRLCLSAGVPLIESGTEGYLGQVTVHYRLKNEAGEMQYATECFECAPKQSRTKTYPVCTIRNTPDKPIHCIVWAKELLFARLFGRPDVMTDLDEAAAKEEGADANGDAADGHNATAFLRGPDEPAEAYARRIFCRVFDEDIVKVLSMEELWEAREKPKPLQLARCLGDGGSADQNGALQGAHQAATGESACKALGITGAYRIWSLAECAKVLIESIRQYLEGRPAEVGEAVFDKEDDLAVEFVTAAANLRAANYNIPQQSLFVTKGMAGNIIHAIATTNAVVGGLIVVEAMKLLASKPENSRATFILKHVTNPKAKRLLNAIAPGEPSPKCAACGTARLELLIDTSKTCLDDLVNKVLKKSLSLVEPTVRTDAGFEYEEGEGLDEDEVAVNKAKLPLPLDQQAGGGLKHSTVMYVEDQVQEFHVQVEICHKNDWDEEQDPEGFRIGGSVPQAAAKAVDTAGSSDAASPSAGIQSDDDDDLVIINGPAAKEGHEDDDVVSIGEPEVSQAAVVGTLPQAEGNLSKRSADGDIDGPRKRQRGA</sequence>
<feature type="binding site" evidence="10">
    <location>
        <begin position="122"/>
        <end position="127"/>
    </location>
    <ligand>
        <name>ATP</name>
        <dbReference type="ChEBI" id="CHEBI:30616"/>
    </ligand>
</feature>
<keyword evidence="7 8" id="KW-0067">ATP-binding</keyword>
<dbReference type="InterPro" id="IPR028077">
    <property type="entry name" value="UAE_UbL_dom"/>
</dbReference>
<evidence type="ECO:0000256" key="11">
    <source>
        <dbReference type="PIRSR" id="PIRSR039133-3"/>
    </source>
</evidence>
<evidence type="ECO:0000256" key="12">
    <source>
        <dbReference type="PROSITE-ProRule" id="PRU10132"/>
    </source>
</evidence>
<evidence type="ECO:0000313" key="17">
    <source>
        <dbReference type="EMBL" id="CAK0754644.1"/>
    </source>
</evidence>
<dbReference type="InterPro" id="IPR000594">
    <property type="entry name" value="ThiF_NAD_FAD-bd"/>
</dbReference>
<feature type="active site" description="Glycyl thioester intermediate" evidence="9 12">
    <location>
        <position position="188"/>
    </location>
</feature>
<dbReference type="Pfam" id="PF00899">
    <property type="entry name" value="ThiF"/>
    <property type="match status" value="1"/>
</dbReference>
<evidence type="ECO:0000259" key="15">
    <source>
        <dbReference type="Pfam" id="PF10585"/>
    </source>
</evidence>
<accession>A0AAV1HYM8</accession>
<evidence type="ECO:0000256" key="9">
    <source>
        <dbReference type="PIRSR" id="PIRSR039133-1"/>
    </source>
</evidence>
<feature type="binding site" evidence="10">
    <location>
        <position position="53"/>
    </location>
    <ligand>
        <name>ATP</name>
        <dbReference type="ChEBI" id="CHEBI:30616"/>
    </ligand>
</feature>
<feature type="binding site" evidence="11">
    <location>
        <position position="172"/>
    </location>
    <ligand>
        <name>Zn(2+)</name>
        <dbReference type="ChEBI" id="CHEBI:29105"/>
    </ligand>
</feature>
<dbReference type="InterPro" id="IPR023318">
    <property type="entry name" value="Ub_act_enz_dom_a_sf"/>
</dbReference>
<dbReference type="PIRSF" id="PIRSF039133">
    <property type="entry name" value="SUMO_E1B"/>
    <property type="match status" value="1"/>
</dbReference>
<dbReference type="EMBL" id="CAUYUE010000003">
    <property type="protein sequence ID" value="CAK0754644.1"/>
    <property type="molecule type" value="Genomic_DNA"/>
</dbReference>
<feature type="binding site" evidence="11">
    <location>
        <position position="175"/>
    </location>
    <ligand>
        <name>Zn(2+)</name>
        <dbReference type="ChEBI" id="CHEBI:29105"/>
    </ligand>
</feature>
<reference evidence="17 18" key="1">
    <citation type="submission" date="2023-10" db="EMBL/GenBank/DDBJ databases">
        <authorList>
            <person name="Maclean D."/>
            <person name="Macfadyen A."/>
        </authorList>
    </citation>
    <scope>NUCLEOTIDE SEQUENCE [LARGE SCALE GENOMIC DNA]</scope>
</reference>
<dbReference type="Pfam" id="PF10585">
    <property type="entry name" value="UBA_E1_SCCH"/>
    <property type="match status" value="1"/>
</dbReference>
<feature type="compositionally biased region" description="Low complexity" evidence="13">
    <location>
        <begin position="590"/>
        <end position="601"/>
    </location>
</feature>
<dbReference type="PANTHER" id="PTHR10953">
    <property type="entry name" value="UBIQUITIN-ACTIVATING ENZYME E1"/>
    <property type="match status" value="1"/>
</dbReference>
<proteinExistence type="inferred from homology"/>
<dbReference type="InterPro" id="IPR042449">
    <property type="entry name" value="Ub-E1_IAD_1"/>
</dbReference>
<evidence type="ECO:0000256" key="2">
    <source>
        <dbReference type="ARBA" id="ARBA00005673"/>
    </source>
</evidence>
<dbReference type="InterPro" id="IPR035985">
    <property type="entry name" value="Ubiquitin-activating_enz"/>
</dbReference>
<feature type="domain" description="Ubiquitin-activating enzyme SCCH" evidence="15">
    <location>
        <begin position="355"/>
        <end position="395"/>
    </location>
</feature>
<feature type="binding site" evidence="11">
    <location>
        <position position="461"/>
    </location>
    <ligand>
        <name>Zn(2+)</name>
        <dbReference type="ChEBI" id="CHEBI:29105"/>
    </ligand>
</feature>
<keyword evidence="3 8" id="KW-0479">Metal-binding</keyword>
<comment type="similarity">
    <text evidence="2 8">Belongs to the ubiquitin-activating E1 family.</text>
</comment>
<dbReference type="GO" id="GO:0016925">
    <property type="term" value="P:protein sumoylation"/>
    <property type="evidence" value="ECO:0007669"/>
    <property type="project" value="UniProtKB-UniRule"/>
</dbReference>
<evidence type="ECO:0000313" key="18">
    <source>
        <dbReference type="Proteomes" id="UP001314263"/>
    </source>
</evidence>
<dbReference type="GO" id="GO:0031510">
    <property type="term" value="C:SUMO activating enzyme complex"/>
    <property type="evidence" value="ECO:0007669"/>
    <property type="project" value="UniProtKB-UniRule"/>
</dbReference>
<dbReference type="FunFam" id="3.50.50.80:FF:000002">
    <property type="entry name" value="SUMO-activating enzyme subunit 2"/>
    <property type="match status" value="1"/>
</dbReference>
<evidence type="ECO:0000256" key="3">
    <source>
        <dbReference type="ARBA" id="ARBA00022723"/>
    </source>
</evidence>
<dbReference type="GO" id="GO:0019948">
    <property type="term" value="F:SUMO activating enzyme activity"/>
    <property type="evidence" value="ECO:0007669"/>
    <property type="project" value="UniProtKB-UniRule"/>
</dbReference>
<comment type="caution">
    <text evidence="17">The sequence shown here is derived from an EMBL/GenBank/DDBJ whole genome shotgun (WGS) entry which is preliminary data.</text>
</comment>
<organism evidence="17 18">
    <name type="scientific">Coccomyxa viridis</name>
    <dbReference type="NCBI Taxonomy" id="1274662"/>
    <lineage>
        <taxon>Eukaryota</taxon>
        <taxon>Viridiplantae</taxon>
        <taxon>Chlorophyta</taxon>
        <taxon>core chlorophytes</taxon>
        <taxon>Trebouxiophyceae</taxon>
        <taxon>Trebouxiophyceae incertae sedis</taxon>
        <taxon>Coccomyxaceae</taxon>
        <taxon>Coccomyxa</taxon>
    </lineage>
</organism>
<keyword evidence="6 8" id="KW-0862">Zinc</keyword>
<dbReference type="PANTHER" id="PTHR10953:SF5">
    <property type="entry name" value="SUMO-ACTIVATING ENZYME SUBUNIT 2"/>
    <property type="match status" value="1"/>
</dbReference>
<dbReference type="Proteomes" id="UP001314263">
    <property type="component" value="Unassembled WGS sequence"/>
</dbReference>
<evidence type="ECO:0000259" key="16">
    <source>
        <dbReference type="Pfam" id="PF14732"/>
    </source>
</evidence>
<dbReference type="Gene3D" id="3.10.290.20">
    <property type="entry name" value="Ubiquitin-like 2 activating enzyme e1b. Chain: B, domain 3"/>
    <property type="match status" value="1"/>
</dbReference>
<evidence type="ECO:0000256" key="4">
    <source>
        <dbReference type="ARBA" id="ARBA00022741"/>
    </source>
</evidence>
<keyword evidence="18" id="KW-1185">Reference proteome</keyword>
<evidence type="ECO:0000256" key="1">
    <source>
        <dbReference type="ARBA" id="ARBA00004718"/>
    </source>
</evidence>
<feature type="compositionally biased region" description="Basic and acidic residues" evidence="13">
    <location>
        <begin position="654"/>
        <end position="664"/>
    </location>
</feature>
<dbReference type="Gene3D" id="1.10.10.520">
    <property type="entry name" value="Ubiquitin activating enzymes (Uba3). Chain: B, domain 2"/>
    <property type="match status" value="1"/>
</dbReference>
<protein>
    <recommendedName>
        <fullName evidence="8">SUMO-activating enzyme subunit</fullName>
    </recommendedName>
</protein>
<dbReference type="PROSITE" id="PS51257">
    <property type="entry name" value="PROKAR_LIPOPROTEIN"/>
    <property type="match status" value="1"/>
</dbReference>